<dbReference type="SUPFAM" id="SSF56601">
    <property type="entry name" value="beta-lactamase/transpeptidase-like"/>
    <property type="match status" value="1"/>
</dbReference>
<dbReference type="RefSeq" id="WP_170067551.1">
    <property type="nucleotide sequence ID" value="NZ_PTJC01000005.1"/>
</dbReference>
<dbReference type="Pfam" id="PF00144">
    <property type="entry name" value="Beta-lactamase"/>
    <property type="match status" value="1"/>
</dbReference>
<reference evidence="2 3" key="1">
    <citation type="submission" date="2018-02" db="EMBL/GenBank/DDBJ databases">
        <title>Genomic Encyclopedia of Archaeal and Bacterial Type Strains, Phase II (KMG-II): from individual species to whole genera.</title>
        <authorList>
            <person name="Goeker M."/>
        </authorList>
    </citation>
    <scope>NUCLEOTIDE SEQUENCE [LARGE SCALE GENOMIC DNA]</scope>
    <source>
        <strain evidence="2 3">DSM 29526</strain>
    </source>
</reference>
<sequence length="493" mass="54378">MQLSPLQLTRGYNLLVLLLSLGSFGGYGQSSRYDIRQHFDGLYAGYGDTTPGAAVLVVEGDSILFAEGYGTANLEYGIPVDTGTVFQVASISKQFTAFAVYLLAADGLIGLEDAAGQYLPELTQFAPAIRVDHLLSHTSGLKDHLALLTFAGWRMDEYVDNDQILRLVARQRELNFAPGSAFRYSNTNYVLLAELVERVSGMSLDAFLRERVFEPLGMDHTQFYDDHERLIPHRAYGYDFAAGRFKKEALNNSYVGSTGLFTTAADLAKWSANFYDPVVGDPALIATFNAATTLDNGSPAYADEQLGIRHAKGQFLREYRGLTSFIHTGSDGGFRAFLGRWPARRLTVILLSNDARFAPYPNGFGFAERYLEPVLGPYATFTPPVASPSGEKVAKPKAPLTPEAITGTYHSDELDSTFDLRFVDGKPLLSHFRLGDIPLRTDGKGGFSGVNWYSFTVDFPRGADGRVTGMEIVDFRGERLRFERMEEATATER</sequence>
<evidence type="ECO:0000313" key="3">
    <source>
        <dbReference type="Proteomes" id="UP000237662"/>
    </source>
</evidence>
<dbReference type="InterPro" id="IPR001466">
    <property type="entry name" value="Beta-lactam-related"/>
</dbReference>
<dbReference type="Gene3D" id="3.40.710.10">
    <property type="entry name" value="DD-peptidase/beta-lactamase superfamily"/>
    <property type="match status" value="1"/>
</dbReference>
<evidence type="ECO:0000259" key="1">
    <source>
        <dbReference type="Pfam" id="PF00144"/>
    </source>
</evidence>
<keyword evidence="3" id="KW-1185">Reference proteome</keyword>
<dbReference type="PANTHER" id="PTHR46825:SF9">
    <property type="entry name" value="BETA-LACTAMASE-RELATED DOMAIN-CONTAINING PROTEIN"/>
    <property type="match status" value="1"/>
</dbReference>
<dbReference type="InterPro" id="IPR012338">
    <property type="entry name" value="Beta-lactam/transpept-like"/>
</dbReference>
<dbReference type="EMBL" id="PTJC01000005">
    <property type="protein sequence ID" value="PPK87763.1"/>
    <property type="molecule type" value="Genomic_DNA"/>
</dbReference>
<protein>
    <submittedName>
        <fullName evidence="2">CubicO group peptidase (Beta-lactamase class C family)</fullName>
    </submittedName>
</protein>
<dbReference type="AlphaFoldDB" id="A0A2S6I8E7"/>
<evidence type="ECO:0000313" key="2">
    <source>
        <dbReference type="EMBL" id="PPK87763.1"/>
    </source>
</evidence>
<proteinExistence type="predicted"/>
<dbReference type="InterPro" id="IPR050491">
    <property type="entry name" value="AmpC-like"/>
</dbReference>
<organism evidence="2 3">
    <name type="scientific">Neolewinella xylanilytica</name>
    <dbReference type="NCBI Taxonomy" id="1514080"/>
    <lineage>
        <taxon>Bacteria</taxon>
        <taxon>Pseudomonadati</taxon>
        <taxon>Bacteroidota</taxon>
        <taxon>Saprospiria</taxon>
        <taxon>Saprospirales</taxon>
        <taxon>Lewinellaceae</taxon>
        <taxon>Neolewinella</taxon>
    </lineage>
</organism>
<name>A0A2S6I8E7_9BACT</name>
<feature type="domain" description="Beta-lactamase-related" evidence="1">
    <location>
        <begin position="45"/>
        <end position="357"/>
    </location>
</feature>
<dbReference type="PANTHER" id="PTHR46825">
    <property type="entry name" value="D-ALANYL-D-ALANINE-CARBOXYPEPTIDASE/ENDOPEPTIDASE AMPH"/>
    <property type="match status" value="1"/>
</dbReference>
<accession>A0A2S6I8E7</accession>
<gene>
    <name evidence="2" type="ORF">CLV84_0714</name>
</gene>
<comment type="caution">
    <text evidence="2">The sequence shown here is derived from an EMBL/GenBank/DDBJ whole genome shotgun (WGS) entry which is preliminary data.</text>
</comment>
<dbReference type="Proteomes" id="UP000237662">
    <property type="component" value="Unassembled WGS sequence"/>
</dbReference>